<sequence length="412" mass="45526">MEAGRGRRVSCGRCALVLDVPRETQTIRCWRCRSITSVRPAAEPFRRVHEPVLYAAEWLKGLYTNVSSSAINYVATTSMNNNKPPAPVPAPPPPAVMNYNGCYYGPPPPPPPPPLLLSAPNSYPWVGAGRKRALLCAVSYKSRPYELKGTINDVNCMRFLLVEKFKFPNDSILVLTEDEQRPERIPTKRNIQMALQWLIRGCQPGDSLVFHYSGHGSQQPNFSGDEVDGYDETICPLDYQTEGMILDDEINATIVRPLPSGATLHAIIDACHSGTVLDLPFLCKINRDGSCWWQNHSPPSGAYKGTSGGLAICFSACDDNQTSADTTAFSSSNVMQGAMTFSFIRAVDNTLGLTYGQLLNAMRAAIRDVDTGGFFNGPISSLIRKVFRNRLPQETQLSSSEEFDIYMKRFVL</sequence>
<evidence type="ECO:0000256" key="1">
    <source>
        <dbReference type="ARBA" id="ARBA00009005"/>
    </source>
</evidence>
<dbReference type="InterPro" id="IPR011600">
    <property type="entry name" value="Pept_C14_caspase"/>
</dbReference>
<dbReference type="PANTHER" id="PTHR48104">
    <property type="entry name" value="METACASPASE-4"/>
    <property type="match status" value="1"/>
</dbReference>
<dbReference type="AlphaFoldDB" id="A0A9Q0GT66"/>
<comment type="caution">
    <text evidence="3">The sequence shown here is derived from an EMBL/GenBank/DDBJ whole genome shotgun (WGS) entry which is preliminary data.</text>
</comment>
<dbReference type="Pfam" id="PF00656">
    <property type="entry name" value="Peptidase_C14"/>
    <property type="match status" value="1"/>
</dbReference>
<dbReference type="PANTHER" id="PTHR48104:SF17">
    <property type="entry name" value="METACASPASE-3"/>
    <property type="match status" value="1"/>
</dbReference>
<dbReference type="EMBL" id="JAMYWD010000012">
    <property type="protein sequence ID" value="KAJ4953676.1"/>
    <property type="molecule type" value="Genomic_DNA"/>
</dbReference>
<feature type="domain" description="Peptidase C14 caspase" evidence="2">
    <location>
        <begin position="130"/>
        <end position="367"/>
    </location>
</feature>
<comment type="similarity">
    <text evidence="1">Belongs to the peptidase C14B family.</text>
</comment>
<name>A0A9Q0GT66_9MAGN</name>
<dbReference type="InterPro" id="IPR050452">
    <property type="entry name" value="Metacaspase"/>
</dbReference>
<evidence type="ECO:0000313" key="4">
    <source>
        <dbReference type="Proteomes" id="UP001141806"/>
    </source>
</evidence>
<organism evidence="3 4">
    <name type="scientific">Protea cynaroides</name>
    <dbReference type="NCBI Taxonomy" id="273540"/>
    <lineage>
        <taxon>Eukaryota</taxon>
        <taxon>Viridiplantae</taxon>
        <taxon>Streptophyta</taxon>
        <taxon>Embryophyta</taxon>
        <taxon>Tracheophyta</taxon>
        <taxon>Spermatophyta</taxon>
        <taxon>Magnoliopsida</taxon>
        <taxon>Proteales</taxon>
        <taxon>Proteaceae</taxon>
        <taxon>Protea</taxon>
    </lineage>
</organism>
<dbReference type="Proteomes" id="UP001141806">
    <property type="component" value="Unassembled WGS sequence"/>
</dbReference>
<dbReference type="GO" id="GO:0004197">
    <property type="term" value="F:cysteine-type endopeptidase activity"/>
    <property type="evidence" value="ECO:0007669"/>
    <property type="project" value="InterPro"/>
</dbReference>
<evidence type="ECO:0000259" key="2">
    <source>
        <dbReference type="Pfam" id="PF00656"/>
    </source>
</evidence>
<dbReference type="GO" id="GO:0005737">
    <property type="term" value="C:cytoplasm"/>
    <property type="evidence" value="ECO:0007669"/>
    <property type="project" value="TreeGrafter"/>
</dbReference>
<dbReference type="Gene3D" id="3.40.50.12660">
    <property type="match status" value="1"/>
</dbReference>
<protein>
    <recommendedName>
        <fullName evidence="2">Peptidase C14 caspase domain-containing protein</fullName>
    </recommendedName>
</protein>
<dbReference type="OrthoDB" id="3223806at2759"/>
<keyword evidence="4" id="KW-1185">Reference proteome</keyword>
<proteinExistence type="inferred from homology"/>
<evidence type="ECO:0000313" key="3">
    <source>
        <dbReference type="EMBL" id="KAJ4953676.1"/>
    </source>
</evidence>
<reference evidence="3" key="1">
    <citation type="journal article" date="2023" name="Plant J.">
        <title>The genome of the king protea, Protea cynaroides.</title>
        <authorList>
            <person name="Chang J."/>
            <person name="Duong T.A."/>
            <person name="Schoeman C."/>
            <person name="Ma X."/>
            <person name="Roodt D."/>
            <person name="Barker N."/>
            <person name="Li Z."/>
            <person name="Van de Peer Y."/>
            <person name="Mizrachi E."/>
        </authorList>
    </citation>
    <scope>NUCLEOTIDE SEQUENCE</scope>
    <source>
        <tissue evidence="3">Young leaves</tissue>
    </source>
</reference>
<dbReference type="GO" id="GO:0006508">
    <property type="term" value="P:proteolysis"/>
    <property type="evidence" value="ECO:0007669"/>
    <property type="project" value="InterPro"/>
</dbReference>
<accession>A0A9Q0GT66</accession>
<gene>
    <name evidence="3" type="ORF">NE237_030508</name>
</gene>